<accession>A0A1F6TYZ4</accession>
<sequence length="100" mass="11690">MPEKPLATIHIKIQTRSDGTVYISSDDMPGLWLWGKDHDQVFRSIVPTIEELYKYNEGRAVKAREAPLSRFARWFAQEKINDKYEIYPVAQLNEQTVHGR</sequence>
<evidence type="ECO:0000313" key="1">
    <source>
        <dbReference type="EMBL" id="OGI50348.1"/>
    </source>
</evidence>
<dbReference type="Proteomes" id="UP000179037">
    <property type="component" value="Unassembled WGS sequence"/>
</dbReference>
<organism evidence="1 2">
    <name type="scientific">Candidatus Muproteobacteria bacterium RIFCSPLOWO2_01_FULL_60_18</name>
    <dbReference type="NCBI Taxonomy" id="1817768"/>
    <lineage>
        <taxon>Bacteria</taxon>
        <taxon>Pseudomonadati</taxon>
        <taxon>Pseudomonadota</taxon>
        <taxon>Candidatus Muproteobacteria</taxon>
    </lineage>
</organism>
<proteinExistence type="predicted"/>
<comment type="caution">
    <text evidence="1">The sequence shown here is derived from an EMBL/GenBank/DDBJ whole genome shotgun (WGS) entry which is preliminary data.</text>
</comment>
<protein>
    <submittedName>
        <fullName evidence="1">Uncharacterized protein</fullName>
    </submittedName>
</protein>
<reference evidence="1 2" key="1">
    <citation type="journal article" date="2016" name="Nat. Commun.">
        <title>Thousands of microbial genomes shed light on interconnected biogeochemical processes in an aquifer system.</title>
        <authorList>
            <person name="Anantharaman K."/>
            <person name="Brown C.T."/>
            <person name="Hug L.A."/>
            <person name="Sharon I."/>
            <person name="Castelle C.J."/>
            <person name="Probst A.J."/>
            <person name="Thomas B.C."/>
            <person name="Singh A."/>
            <person name="Wilkins M.J."/>
            <person name="Karaoz U."/>
            <person name="Brodie E.L."/>
            <person name="Williams K.H."/>
            <person name="Hubbard S.S."/>
            <person name="Banfield J.F."/>
        </authorList>
    </citation>
    <scope>NUCLEOTIDE SEQUENCE [LARGE SCALE GENOMIC DNA]</scope>
</reference>
<dbReference type="AlphaFoldDB" id="A0A1F6TYZ4"/>
<dbReference type="EMBL" id="MFTC01000072">
    <property type="protein sequence ID" value="OGI50348.1"/>
    <property type="molecule type" value="Genomic_DNA"/>
</dbReference>
<name>A0A1F6TYZ4_9PROT</name>
<gene>
    <name evidence="1" type="ORF">A3A87_06330</name>
</gene>
<evidence type="ECO:0000313" key="2">
    <source>
        <dbReference type="Proteomes" id="UP000179037"/>
    </source>
</evidence>